<keyword evidence="2" id="KW-1185">Reference proteome</keyword>
<organism evidence="1 2">
    <name type="scientific">Metabacillus herbersteinensis</name>
    <dbReference type="NCBI Taxonomy" id="283816"/>
    <lineage>
        <taxon>Bacteria</taxon>
        <taxon>Bacillati</taxon>
        <taxon>Bacillota</taxon>
        <taxon>Bacilli</taxon>
        <taxon>Bacillales</taxon>
        <taxon>Bacillaceae</taxon>
        <taxon>Metabacillus</taxon>
    </lineage>
</organism>
<protein>
    <submittedName>
        <fullName evidence="1">Uncharacterized protein</fullName>
    </submittedName>
</protein>
<name>A0ABV6GBK3_9BACI</name>
<dbReference type="Proteomes" id="UP001589854">
    <property type="component" value="Unassembled WGS sequence"/>
</dbReference>
<dbReference type="RefSeq" id="WP_378930726.1">
    <property type="nucleotide sequence ID" value="NZ_JBHLVO010000002.1"/>
</dbReference>
<sequence>MKQYVFTIDSDEFQRELIISANGILDAVAQVKLIMKVTEQRHQKKNLKFIGVKY</sequence>
<reference evidence="1 2" key="1">
    <citation type="submission" date="2024-09" db="EMBL/GenBank/DDBJ databases">
        <authorList>
            <person name="Sun Q."/>
            <person name="Mori K."/>
        </authorList>
    </citation>
    <scope>NUCLEOTIDE SEQUENCE [LARGE SCALE GENOMIC DNA]</scope>
    <source>
        <strain evidence="1 2">CCM 7228</strain>
    </source>
</reference>
<accession>A0ABV6GBK3</accession>
<gene>
    <name evidence="1" type="ORF">ACFFIX_03880</name>
</gene>
<evidence type="ECO:0000313" key="2">
    <source>
        <dbReference type="Proteomes" id="UP001589854"/>
    </source>
</evidence>
<dbReference type="EMBL" id="JBHLVO010000002">
    <property type="protein sequence ID" value="MFC0270594.1"/>
    <property type="molecule type" value="Genomic_DNA"/>
</dbReference>
<evidence type="ECO:0000313" key="1">
    <source>
        <dbReference type="EMBL" id="MFC0270594.1"/>
    </source>
</evidence>
<proteinExistence type="predicted"/>
<comment type="caution">
    <text evidence="1">The sequence shown here is derived from an EMBL/GenBank/DDBJ whole genome shotgun (WGS) entry which is preliminary data.</text>
</comment>